<dbReference type="PANTHER" id="PTHR42756:SF2">
    <property type="entry name" value="MARR FAMILY REGULATORY PROTEIN"/>
    <property type="match status" value="1"/>
</dbReference>
<dbReference type="InterPro" id="IPR000835">
    <property type="entry name" value="HTH_MarR-typ"/>
</dbReference>
<sequence length="148" mass="16970">MIIGEIGVIARSLDSIANIEFREMDLAKGQYLYLVRICDYPGIIQEELSEMLTVDRSTVARSVQKLEKSGLVVRQTAAGNRKNKHLYATEKGQQLYQVLQKEHAYSEARCLTGLSPVEVEELERLLTKVRENIVQDWNDVKQGKKRNY</sequence>
<keyword evidence="2 5" id="KW-0238">DNA-binding</keyword>
<gene>
    <name evidence="5" type="ORF">ABID27_000122</name>
</gene>
<feature type="domain" description="HTH marR-type" evidence="4">
    <location>
        <begin position="1"/>
        <end position="131"/>
    </location>
</feature>
<evidence type="ECO:0000256" key="1">
    <source>
        <dbReference type="ARBA" id="ARBA00023015"/>
    </source>
</evidence>
<accession>A0ABV2JJE8</accession>
<reference evidence="5 6" key="1">
    <citation type="submission" date="2024-06" db="EMBL/GenBank/DDBJ databases">
        <title>Genomic Encyclopedia of Type Strains, Phase IV (KMG-IV): sequencing the most valuable type-strain genomes for metagenomic binning, comparative biology and taxonomic classification.</title>
        <authorList>
            <person name="Goeker M."/>
        </authorList>
    </citation>
    <scope>NUCLEOTIDE SEQUENCE [LARGE SCALE GENOMIC DNA]</scope>
    <source>
        <strain evidence="5 6">DSM 15349</strain>
    </source>
</reference>
<keyword evidence="3" id="KW-0804">Transcription</keyword>
<dbReference type="InterPro" id="IPR036390">
    <property type="entry name" value="WH_DNA-bd_sf"/>
</dbReference>
<evidence type="ECO:0000259" key="4">
    <source>
        <dbReference type="PROSITE" id="PS50995"/>
    </source>
</evidence>
<evidence type="ECO:0000313" key="6">
    <source>
        <dbReference type="Proteomes" id="UP001549055"/>
    </source>
</evidence>
<dbReference type="GO" id="GO:0003677">
    <property type="term" value="F:DNA binding"/>
    <property type="evidence" value="ECO:0007669"/>
    <property type="project" value="UniProtKB-KW"/>
</dbReference>
<dbReference type="Gene3D" id="1.10.10.10">
    <property type="entry name" value="Winged helix-like DNA-binding domain superfamily/Winged helix DNA-binding domain"/>
    <property type="match status" value="1"/>
</dbReference>
<dbReference type="Pfam" id="PF01047">
    <property type="entry name" value="MarR"/>
    <property type="match status" value="1"/>
</dbReference>
<keyword evidence="6" id="KW-1185">Reference proteome</keyword>
<dbReference type="SMART" id="SM00347">
    <property type="entry name" value="HTH_MARR"/>
    <property type="match status" value="1"/>
</dbReference>
<comment type="caution">
    <text evidence="5">The sequence shown here is derived from an EMBL/GenBank/DDBJ whole genome shotgun (WGS) entry which is preliminary data.</text>
</comment>
<dbReference type="RefSeq" id="WP_253362500.1">
    <property type="nucleotide sequence ID" value="NZ_JALJXU010000001.1"/>
</dbReference>
<dbReference type="InterPro" id="IPR036388">
    <property type="entry name" value="WH-like_DNA-bd_sf"/>
</dbReference>
<evidence type="ECO:0000256" key="2">
    <source>
        <dbReference type="ARBA" id="ARBA00023125"/>
    </source>
</evidence>
<dbReference type="Proteomes" id="UP001549055">
    <property type="component" value="Unassembled WGS sequence"/>
</dbReference>
<evidence type="ECO:0000256" key="3">
    <source>
        <dbReference type="ARBA" id="ARBA00023163"/>
    </source>
</evidence>
<dbReference type="PRINTS" id="PR00598">
    <property type="entry name" value="HTHMARR"/>
</dbReference>
<name>A0ABV2JJE8_9STRE</name>
<dbReference type="InterPro" id="IPR023187">
    <property type="entry name" value="Tscrpt_reg_MarR-type_CS"/>
</dbReference>
<dbReference type="PANTHER" id="PTHR42756">
    <property type="entry name" value="TRANSCRIPTIONAL REGULATOR, MARR"/>
    <property type="match status" value="1"/>
</dbReference>
<dbReference type="PROSITE" id="PS01117">
    <property type="entry name" value="HTH_MARR_1"/>
    <property type="match status" value="1"/>
</dbReference>
<dbReference type="SUPFAM" id="SSF46785">
    <property type="entry name" value="Winged helix' DNA-binding domain"/>
    <property type="match status" value="1"/>
</dbReference>
<dbReference type="PROSITE" id="PS50995">
    <property type="entry name" value="HTH_MARR_2"/>
    <property type="match status" value="1"/>
</dbReference>
<proteinExistence type="predicted"/>
<organism evidence="5 6">
    <name type="scientific">Streptococcus gallinaceus</name>
    <dbReference type="NCBI Taxonomy" id="165758"/>
    <lineage>
        <taxon>Bacteria</taxon>
        <taxon>Bacillati</taxon>
        <taxon>Bacillota</taxon>
        <taxon>Bacilli</taxon>
        <taxon>Lactobacillales</taxon>
        <taxon>Streptococcaceae</taxon>
        <taxon>Streptococcus</taxon>
    </lineage>
</organism>
<dbReference type="EMBL" id="JBEPMK010000001">
    <property type="protein sequence ID" value="MET3643505.1"/>
    <property type="molecule type" value="Genomic_DNA"/>
</dbReference>
<protein>
    <submittedName>
        <fullName evidence="5">DNA-binding MarR family transcriptional regulator</fullName>
    </submittedName>
</protein>
<evidence type="ECO:0000313" key="5">
    <source>
        <dbReference type="EMBL" id="MET3643505.1"/>
    </source>
</evidence>
<keyword evidence="1" id="KW-0805">Transcription regulation</keyword>